<dbReference type="InterPro" id="IPR020396">
    <property type="entry name" value="NADH_UbQ_OxRdtase_CS"/>
</dbReference>
<dbReference type="InterPro" id="IPR037232">
    <property type="entry name" value="NADH_quin_OxRdtase_su_C/D-like"/>
</dbReference>
<dbReference type="EMBL" id="BARU01036936">
    <property type="protein sequence ID" value="GAH82618.1"/>
    <property type="molecule type" value="Genomic_DNA"/>
</dbReference>
<dbReference type="AlphaFoldDB" id="X1KKL8"/>
<evidence type="ECO:0000259" key="3">
    <source>
        <dbReference type="Pfam" id="PF00329"/>
    </source>
</evidence>
<keyword evidence="2" id="KW-0813">Transport</keyword>
<dbReference type="GO" id="GO:0008137">
    <property type="term" value="F:NADH dehydrogenase (ubiquinone) activity"/>
    <property type="evidence" value="ECO:0007669"/>
    <property type="project" value="InterPro"/>
</dbReference>
<proteinExistence type="inferred from homology"/>
<protein>
    <recommendedName>
        <fullName evidence="3">NADH:ubiquinone oxidoreductase 30kDa subunit domain-containing protein</fullName>
    </recommendedName>
</protein>
<dbReference type="GO" id="GO:0016651">
    <property type="term" value="F:oxidoreductase activity, acting on NAD(P)H"/>
    <property type="evidence" value="ECO:0007669"/>
    <property type="project" value="InterPro"/>
</dbReference>
<dbReference type="Pfam" id="PF00329">
    <property type="entry name" value="Complex1_30kDa"/>
    <property type="match status" value="1"/>
</dbReference>
<evidence type="ECO:0000256" key="1">
    <source>
        <dbReference type="ARBA" id="ARBA00007569"/>
    </source>
</evidence>
<comment type="caution">
    <text evidence="4">The sequence shown here is derived from an EMBL/GenBank/DDBJ whole genome shotgun (WGS) entry which is preliminary data.</text>
</comment>
<evidence type="ECO:0000256" key="2">
    <source>
        <dbReference type="ARBA" id="ARBA00022448"/>
    </source>
</evidence>
<dbReference type="SUPFAM" id="SSF143243">
    <property type="entry name" value="Nqo5-like"/>
    <property type="match status" value="1"/>
</dbReference>
<reference evidence="4" key="1">
    <citation type="journal article" date="2014" name="Front. Microbiol.">
        <title>High frequency of phylogenetically diverse reductive dehalogenase-homologous genes in deep subseafloor sedimentary metagenomes.</title>
        <authorList>
            <person name="Kawai M."/>
            <person name="Futagami T."/>
            <person name="Toyoda A."/>
            <person name="Takaki Y."/>
            <person name="Nishi S."/>
            <person name="Hori S."/>
            <person name="Arai W."/>
            <person name="Tsubouchi T."/>
            <person name="Morono Y."/>
            <person name="Uchiyama I."/>
            <person name="Ito T."/>
            <person name="Fujiyama A."/>
            <person name="Inagaki F."/>
            <person name="Takami H."/>
        </authorList>
    </citation>
    <scope>NUCLEOTIDE SEQUENCE</scope>
    <source>
        <strain evidence="4">Expedition CK06-06</strain>
    </source>
</reference>
<name>X1KKL8_9ZZZZ</name>
<dbReference type="PANTHER" id="PTHR10884">
    <property type="entry name" value="NADH DEHYDROGENASE UBIQUINONE IRON-SULFUR PROTEIN 3"/>
    <property type="match status" value="1"/>
</dbReference>
<sequence>MLKVRCYDRENPTLPSVVGIWRGADFQEREIFDLFGIGFEGHPNLRRIVLWEGFEGHPLRKDFL</sequence>
<evidence type="ECO:0000313" key="4">
    <source>
        <dbReference type="EMBL" id="GAH82618.1"/>
    </source>
</evidence>
<dbReference type="PROSITE" id="PS00542">
    <property type="entry name" value="COMPLEX1_30K"/>
    <property type="match status" value="1"/>
</dbReference>
<feature type="domain" description="NADH:ubiquinone oxidoreductase 30kDa subunit" evidence="3">
    <location>
        <begin position="2"/>
        <end position="63"/>
    </location>
</feature>
<gene>
    <name evidence="4" type="ORF">S03H2_57607</name>
</gene>
<dbReference type="InterPro" id="IPR001268">
    <property type="entry name" value="NADH_UbQ_OxRdtase_30kDa_su"/>
</dbReference>
<dbReference type="PANTHER" id="PTHR10884:SF14">
    <property type="entry name" value="NADH DEHYDROGENASE [UBIQUINONE] IRON-SULFUR PROTEIN 3, MITOCHONDRIAL"/>
    <property type="match status" value="1"/>
</dbReference>
<comment type="similarity">
    <text evidence="1">Belongs to the complex I 30 kDa subunit family.</text>
</comment>
<organism evidence="4">
    <name type="scientific">marine sediment metagenome</name>
    <dbReference type="NCBI Taxonomy" id="412755"/>
    <lineage>
        <taxon>unclassified sequences</taxon>
        <taxon>metagenomes</taxon>
        <taxon>ecological metagenomes</taxon>
    </lineage>
</organism>
<dbReference type="Gene3D" id="3.30.460.80">
    <property type="entry name" value="NADH:ubiquinone oxidoreductase, 30kDa subunit"/>
    <property type="match status" value="1"/>
</dbReference>
<accession>X1KKL8</accession>